<gene>
    <name evidence="2" type="ORF">HPB51_008993</name>
</gene>
<evidence type="ECO:0000313" key="2">
    <source>
        <dbReference type="EMBL" id="KAH8018572.1"/>
    </source>
</evidence>
<dbReference type="AlphaFoldDB" id="A0A9J6D8X3"/>
<reference evidence="2" key="2">
    <citation type="submission" date="2021-09" db="EMBL/GenBank/DDBJ databases">
        <authorList>
            <person name="Jia N."/>
            <person name="Wang J."/>
            <person name="Shi W."/>
            <person name="Du L."/>
            <person name="Sun Y."/>
            <person name="Zhan W."/>
            <person name="Jiang J."/>
            <person name="Wang Q."/>
            <person name="Zhang B."/>
            <person name="Ji P."/>
            <person name="Sakyi L.B."/>
            <person name="Cui X."/>
            <person name="Yuan T."/>
            <person name="Jiang B."/>
            <person name="Yang W."/>
            <person name="Lam T.T.-Y."/>
            <person name="Chang Q."/>
            <person name="Ding S."/>
            <person name="Wang X."/>
            <person name="Zhu J."/>
            <person name="Ruan X."/>
            <person name="Zhao L."/>
            <person name="Wei J."/>
            <person name="Que T."/>
            <person name="Du C."/>
            <person name="Cheng J."/>
            <person name="Dai P."/>
            <person name="Han X."/>
            <person name="Huang E."/>
            <person name="Gao Y."/>
            <person name="Liu J."/>
            <person name="Shao H."/>
            <person name="Ye R."/>
            <person name="Li L."/>
            <person name="Wei W."/>
            <person name="Wang X."/>
            <person name="Wang C."/>
            <person name="Huo Q."/>
            <person name="Li W."/>
            <person name="Guo W."/>
            <person name="Chen H."/>
            <person name="Chen S."/>
            <person name="Zhou L."/>
            <person name="Zhou L."/>
            <person name="Ni X."/>
            <person name="Tian J."/>
            <person name="Zhou Y."/>
            <person name="Sheng Y."/>
            <person name="Liu T."/>
            <person name="Pan Y."/>
            <person name="Xia L."/>
            <person name="Li J."/>
            <person name="Zhao F."/>
            <person name="Cao W."/>
        </authorList>
    </citation>
    <scope>NUCLEOTIDE SEQUENCE</scope>
    <source>
        <strain evidence="2">Rmic-2018</strain>
        <tissue evidence="2">Larvae</tissue>
    </source>
</reference>
<evidence type="ECO:0000256" key="1">
    <source>
        <dbReference type="SAM" id="MobiDB-lite"/>
    </source>
</evidence>
<evidence type="ECO:0000313" key="3">
    <source>
        <dbReference type="Proteomes" id="UP000821866"/>
    </source>
</evidence>
<comment type="caution">
    <text evidence="2">The sequence shown here is derived from an EMBL/GenBank/DDBJ whole genome shotgun (WGS) entry which is preliminary data.</text>
</comment>
<reference evidence="2" key="1">
    <citation type="journal article" date="2020" name="Cell">
        <title>Large-Scale Comparative Analyses of Tick Genomes Elucidate Their Genetic Diversity and Vector Capacities.</title>
        <authorList>
            <consortium name="Tick Genome and Microbiome Consortium (TIGMIC)"/>
            <person name="Jia N."/>
            <person name="Wang J."/>
            <person name="Shi W."/>
            <person name="Du L."/>
            <person name="Sun Y."/>
            <person name="Zhan W."/>
            <person name="Jiang J.F."/>
            <person name="Wang Q."/>
            <person name="Zhang B."/>
            <person name="Ji P."/>
            <person name="Bell-Sakyi L."/>
            <person name="Cui X.M."/>
            <person name="Yuan T.T."/>
            <person name="Jiang B.G."/>
            <person name="Yang W.F."/>
            <person name="Lam T.T."/>
            <person name="Chang Q.C."/>
            <person name="Ding S.J."/>
            <person name="Wang X.J."/>
            <person name="Zhu J.G."/>
            <person name="Ruan X.D."/>
            <person name="Zhao L."/>
            <person name="Wei J.T."/>
            <person name="Ye R.Z."/>
            <person name="Que T.C."/>
            <person name="Du C.H."/>
            <person name="Zhou Y.H."/>
            <person name="Cheng J.X."/>
            <person name="Dai P.F."/>
            <person name="Guo W.B."/>
            <person name="Han X.H."/>
            <person name="Huang E.J."/>
            <person name="Li L.F."/>
            <person name="Wei W."/>
            <person name="Gao Y.C."/>
            <person name="Liu J.Z."/>
            <person name="Shao H.Z."/>
            <person name="Wang X."/>
            <person name="Wang C.C."/>
            <person name="Yang T.C."/>
            <person name="Huo Q.B."/>
            <person name="Li W."/>
            <person name="Chen H.Y."/>
            <person name="Chen S.E."/>
            <person name="Zhou L.G."/>
            <person name="Ni X.B."/>
            <person name="Tian J.H."/>
            <person name="Sheng Y."/>
            <person name="Liu T."/>
            <person name="Pan Y.S."/>
            <person name="Xia L.Y."/>
            <person name="Li J."/>
            <person name="Zhao F."/>
            <person name="Cao W.C."/>
        </authorList>
    </citation>
    <scope>NUCLEOTIDE SEQUENCE</scope>
    <source>
        <strain evidence="2">Rmic-2018</strain>
    </source>
</reference>
<keyword evidence="3" id="KW-1185">Reference proteome</keyword>
<proteinExistence type="predicted"/>
<feature type="region of interest" description="Disordered" evidence="1">
    <location>
        <begin position="68"/>
        <end position="89"/>
    </location>
</feature>
<protein>
    <submittedName>
        <fullName evidence="2">Uncharacterized protein</fullName>
    </submittedName>
</protein>
<dbReference type="VEuPathDB" id="VectorBase:LOC119176658"/>
<dbReference type="PANTHER" id="PTHR47272:SF1">
    <property type="entry name" value="PIGGYBAC TRANSPOSABLE ELEMENT-DERIVED PROTEIN 3-LIKE"/>
    <property type="match status" value="1"/>
</dbReference>
<dbReference type="Proteomes" id="UP000821866">
    <property type="component" value="Chromosome 8"/>
</dbReference>
<sequence>MMSLYPLRTRTRKWPVRVISHFASFALCNSWLEYIRDANAEGLLKKDTINMMAIQRGVANCLLSVNKPQKKRGRPSSENPQVMKKKAPNASPLPVSTLCYDGIYHWPQQTNILNAQRCRREGCSSKSRVRCRKARKISRSFPGFQGCGLSGMQPTFAIPCKVQQYKCNFRYSSRLALSNFGSGTLSLTAR</sequence>
<accession>A0A9J6D8X3</accession>
<name>A0A9J6D8X3_RHIMP</name>
<organism evidence="2 3">
    <name type="scientific">Rhipicephalus microplus</name>
    <name type="common">Cattle tick</name>
    <name type="synonym">Boophilus microplus</name>
    <dbReference type="NCBI Taxonomy" id="6941"/>
    <lineage>
        <taxon>Eukaryota</taxon>
        <taxon>Metazoa</taxon>
        <taxon>Ecdysozoa</taxon>
        <taxon>Arthropoda</taxon>
        <taxon>Chelicerata</taxon>
        <taxon>Arachnida</taxon>
        <taxon>Acari</taxon>
        <taxon>Parasitiformes</taxon>
        <taxon>Ixodida</taxon>
        <taxon>Ixodoidea</taxon>
        <taxon>Ixodidae</taxon>
        <taxon>Rhipicephalinae</taxon>
        <taxon>Rhipicephalus</taxon>
        <taxon>Boophilus</taxon>
    </lineage>
</organism>
<dbReference type="EMBL" id="JABSTU010000010">
    <property type="protein sequence ID" value="KAH8018572.1"/>
    <property type="molecule type" value="Genomic_DNA"/>
</dbReference>
<dbReference type="PANTHER" id="PTHR47272">
    <property type="entry name" value="DDE_TNP_1_7 DOMAIN-CONTAINING PROTEIN"/>
    <property type="match status" value="1"/>
</dbReference>